<dbReference type="EMBL" id="UINC01001339">
    <property type="protein sequence ID" value="SUZ78067.1"/>
    <property type="molecule type" value="Genomic_DNA"/>
</dbReference>
<dbReference type="PANTHER" id="PTHR43597">
    <property type="entry name" value="SULFUR ACCEPTOR PROTEIN CSDE"/>
    <property type="match status" value="1"/>
</dbReference>
<name>A0A381QJ02_9ZZZZ</name>
<feature type="domain" description="Fe-S metabolism associated" evidence="2">
    <location>
        <begin position="13"/>
        <end position="130"/>
    </location>
</feature>
<organism evidence="3">
    <name type="scientific">marine metagenome</name>
    <dbReference type="NCBI Taxonomy" id="408172"/>
    <lineage>
        <taxon>unclassified sequences</taxon>
        <taxon>metagenomes</taxon>
        <taxon>ecological metagenomes</taxon>
    </lineage>
</organism>
<dbReference type="Pfam" id="PF02657">
    <property type="entry name" value="SufE"/>
    <property type="match status" value="1"/>
</dbReference>
<reference evidence="3" key="1">
    <citation type="submission" date="2018-05" db="EMBL/GenBank/DDBJ databases">
        <authorList>
            <person name="Lanie J.A."/>
            <person name="Ng W.-L."/>
            <person name="Kazmierczak K.M."/>
            <person name="Andrzejewski T.M."/>
            <person name="Davidsen T.M."/>
            <person name="Wayne K.J."/>
            <person name="Tettelin H."/>
            <person name="Glass J.I."/>
            <person name="Rusch D."/>
            <person name="Podicherti R."/>
            <person name="Tsui H.-C.T."/>
            <person name="Winkler M.E."/>
        </authorList>
    </citation>
    <scope>NUCLEOTIDE SEQUENCE</scope>
</reference>
<protein>
    <recommendedName>
        <fullName evidence="2">Fe-S metabolism associated domain-containing protein</fullName>
    </recommendedName>
</protein>
<gene>
    <name evidence="3" type="ORF">METZ01_LOCUS30921</name>
</gene>
<dbReference type="Gene3D" id="3.90.1010.10">
    <property type="match status" value="1"/>
</dbReference>
<evidence type="ECO:0000256" key="1">
    <source>
        <dbReference type="ARBA" id="ARBA00010282"/>
    </source>
</evidence>
<sequence>MEKINTIQKEIIEEFKILDQDFEMTLNYLMELGDKVPPIKKKYKIEENIIKGCQSKVWLTYKLNNDEFTFSGDSNTEITKGLLSLLIKIYSNCSPKEIIDSNLFFIEEIGLNRFIGTQRSNGLKSMENKFKIFALSNI</sequence>
<evidence type="ECO:0000313" key="3">
    <source>
        <dbReference type="EMBL" id="SUZ78067.1"/>
    </source>
</evidence>
<accession>A0A381QJ02</accession>
<evidence type="ECO:0000259" key="2">
    <source>
        <dbReference type="Pfam" id="PF02657"/>
    </source>
</evidence>
<comment type="similarity">
    <text evidence="1">Belongs to the SufE family.</text>
</comment>
<dbReference type="SUPFAM" id="SSF82649">
    <property type="entry name" value="SufE/NifU"/>
    <property type="match status" value="1"/>
</dbReference>
<dbReference type="AlphaFoldDB" id="A0A381QJ02"/>
<proteinExistence type="inferred from homology"/>
<dbReference type="InterPro" id="IPR003808">
    <property type="entry name" value="Fe-S_metab-assoc_dom"/>
</dbReference>
<dbReference type="PANTHER" id="PTHR43597:SF5">
    <property type="entry name" value="SUFE-LIKE PROTEIN 2, CHLOROPLASTIC"/>
    <property type="match status" value="1"/>
</dbReference>